<dbReference type="OrthoDB" id="4611853at2"/>
<organism evidence="3 4">
    <name type="scientific">Chania multitudinisentens RB-25</name>
    <dbReference type="NCBI Taxonomy" id="1441930"/>
    <lineage>
        <taxon>Bacteria</taxon>
        <taxon>Pseudomonadati</taxon>
        <taxon>Pseudomonadota</taxon>
        <taxon>Gammaproteobacteria</taxon>
        <taxon>Enterobacterales</taxon>
        <taxon>Yersiniaceae</taxon>
        <taxon>Chania</taxon>
    </lineage>
</organism>
<feature type="domain" description="Glycosyl transferase family 1" evidence="1">
    <location>
        <begin position="184"/>
        <end position="347"/>
    </location>
</feature>
<dbReference type="eggNOG" id="COG0438">
    <property type="taxonomic scope" value="Bacteria"/>
</dbReference>
<dbReference type="InterPro" id="IPR001296">
    <property type="entry name" value="Glyco_trans_1"/>
</dbReference>
<name>W0L4B4_9GAMM</name>
<evidence type="ECO:0000313" key="3">
    <source>
        <dbReference type="EMBL" id="AHG18541.2"/>
    </source>
</evidence>
<dbReference type="GO" id="GO:0016757">
    <property type="term" value="F:glycosyltransferase activity"/>
    <property type="evidence" value="ECO:0007669"/>
    <property type="project" value="InterPro"/>
</dbReference>
<protein>
    <submittedName>
        <fullName evidence="3">Glycosyl transferase family 1</fullName>
    </submittedName>
</protein>
<dbReference type="Proteomes" id="UP000019030">
    <property type="component" value="Chromosome"/>
</dbReference>
<feature type="domain" description="Glycosyltransferase subfamily 4-like N-terminal" evidence="2">
    <location>
        <begin position="10"/>
        <end position="179"/>
    </location>
</feature>
<evidence type="ECO:0000259" key="2">
    <source>
        <dbReference type="Pfam" id="PF13439"/>
    </source>
</evidence>
<dbReference type="AlphaFoldDB" id="W0L4B4"/>
<dbReference type="KEGG" id="sfo:Z042_01980"/>
<reference evidence="3 4" key="2">
    <citation type="submission" date="2015-03" db="EMBL/GenBank/DDBJ databases">
        <authorList>
            <person name="Chan K.-G."/>
        </authorList>
    </citation>
    <scope>NUCLEOTIDE SEQUENCE [LARGE SCALE GENOMIC DNA]</scope>
    <source>
        <strain evidence="3 4">RB-25</strain>
    </source>
</reference>
<dbReference type="PANTHER" id="PTHR45947:SF3">
    <property type="entry name" value="SULFOQUINOVOSYL TRANSFERASE SQD2"/>
    <property type="match status" value="1"/>
</dbReference>
<accession>W0L4B4</accession>
<dbReference type="Pfam" id="PF13439">
    <property type="entry name" value="Glyco_transf_4"/>
    <property type="match status" value="1"/>
</dbReference>
<keyword evidence="3" id="KW-0808">Transferase</keyword>
<dbReference type="InterPro" id="IPR028098">
    <property type="entry name" value="Glyco_trans_4-like_N"/>
</dbReference>
<dbReference type="PANTHER" id="PTHR45947">
    <property type="entry name" value="SULFOQUINOVOSYL TRANSFERASE SQD2"/>
    <property type="match status" value="1"/>
</dbReference>
<dbReference type="Gene3D" id="3.40.50.2000">
    <property type="entry name" value="Glycogen Phosphorylase B"/>
    <property type="match status" value="2"/>
</dbReference>
<evidence type="ECO:0000313" key="4">
    <source>
        <dbReference type="Proteomes" id="UP000019030"/>
    </source>
</evidence>
<dbReference type="SUPFAM" id="SSF53756">
    <property type="entry name" value="UDP-Glycosyltransferase/glycogen phosphorylase"/>
    <property type="match status" value="1"/>
</dbReference>
<dbReference type="Pfam" id="PF00534">
    <property type="entry name" value="Glycos_transf_1"/>
    <property type="match status" value="1"/>
</dbReference>
<dbReference type="EMBL" id="CP007044">
    <property type="protein sequence ID" value="AHG18541.2"/>
    <property type="molecule type" value="Genomic_DNA"/>
</dbReference>
<dbReference type="InterPro" id="IPR050194">
    <property type="entry name" value="Glycosyltransferase_grp1"/>
</dbReference>
<keyword evidence="4" id="KW-1185">Reference proteome</keyword>
<dbReference type="STRING" id="1441930.Z042_01980"/>
<proteinExistence type="predicted"/>
<sequence>MVSDVYLPRINGVSTSIRTFRNTLATQGIKVTLVAPQYADEAEESGVIRVPGRPVPFDPEDRLANWAAMRDTVARLAPSVDLIHLQTPFFAHYAGLKASKAFGLPVVATYHTLFEEYLGGYIPWMPNSWLRALARRISCRQCNALDAVIVPSLAMSERLSRYGVVTPMHIVPTGVQVERFAKGDREHFRKRHGIEMTRPMLLFVGRVAQEKNIGFLLQALQYALRSLPQLLLVVAGDGPALPALRAQAEMLGLTNAVQFIGYLDGEHELPDCYAAADVFVFSSLTETQGLVLLEAMAAGLPVVALSSMGTTDILAAGLGSISPEADPQVFAKALLDLFADPIWHRQLRIEALAYAAEWPDTANSEKLARLYQNLLDRPR</sequence>
<dbReference type="HOGENOM" id="CLU_009583_2_0_6"/>
<reference evidence="3 4" key="1">
    <citation type="submission" date="2014-01" db="EMBL/GenBank/DDBJ databases">
        <title>Isolation of Serratia multitudinisentens RB-25 from Ex-Landfill site.</title>
        <authorList>
            <person name="Robson E.H.J."/>
        </authorList>
    </citation>
    <scope>NUCLEOTIDE SEQUENCE [LARGE SCALE GENOMIC DNA]</scope>
    <source>
        <strain evidence="3 4">RB-25</strain>
    </source>
</reference>
<evidence type="ECO:0000259" key="1">
    <source>
        <dbReference type="Pfam" id="PF00534"/>
    </source>
</evidence>
<gene>
    <name evidence="3" type="ORF">Z042_01980</name>
</gene>